<dbReference type="Proteomes" id="UP001432322">
    <property type="component" value="Unassembled WGS sequence"/>
</dbReference>
<keyword evidence="2" id="KW-1185">Reference proteome</keyword>
<feature type="non-terminal residue" evidence="1">
    <location>
        <position position="113"/>
    </location>
</feature>
<organism evidence="1 2">
    <name type="scientific">Pristionchus fissidentatus</name>
    <dbReference type="NCBI Taxonomy" id="1538716"/>
    <lineage>
        <taxon>Eukaryota</taxon>
        <taxon>Metazoa</taxon>
        <taxon>Ecdysozoa</taxon>
        <taxon>Nematoda</taxon>
        <taxon>Chromadorea</taxon>
        <taxon>Rhabditida</taxon>
        <taxon>Rhabditina</taxon>
        <taxon>Diplogasteromorpha</taxon>
        <taxon>Diplogasteroidea</taxon>
        <taxon>Neodiplogasteridae</taxon>
        <taxon>Pristionchus</taxon>
    </lineage>
</organism>
<accession>A0AAV5WJG6</accession>
<evidence type="ECO:0000313" key="1">
    <source>
        <dbReference type="EMBL" id="GMT30788.1"/>
    </source>
</evidence>
<name>A0AAV5WJG6_9BILA</name>
<comment type="caution">
    <text evidence="1">The sequence shown here is derived from an EMBL/GenBank/DDBJ whole genome shotgun (WGS) entry which is preliminary data.</text>
</comment>
<gene>
    <name evidence="1" type="ORF">PFISCL1PPCAC_22085</name>
</gene>
<dbReference type="AlphaFoldDB" id="A0AAV5WJG6"/>
<sequence length="113" mass="12144">IPPNQSIICLPFPLSTHRAPSSPPDMSVPAKRIPLAASYTARRSRSLALLLSYSLLPLSMIISPASRKGTKSIIFCTGAPTFTRINTLTRTLQLHISSTPCAPIILVPFASFA</sequence>
<dbReference type="EMBL" id="BTSY01000005">
    <property type="protein sequence ID" value="GMT30788.1"/>
    <property type="molecule type" value="Genomic_DNA"/>
</dbReference>
<feature type="non-terminal residue" evidence="1">
    <location>
        <position position="1"/>
    </location>
</feature>
<proteinExistence type="predicted"/>
<evidence type="ECO:0008006" key="3">
    <source>
        <dbReference type="Google" id="ProtNLM"/>
    </source>
</evidence>
<evidence type="ECO:0000313" key="2">
    <source>
        <dbReference type="Proteomes" id="UP001432322"/>
    </source>
</evidence>
<protein>
    <recommendedName>
        <fullName evidence="3">G protein-coupled receptor</fullName>
    </recommendedName>
</protein>
<reference evidence="1" key="1">
    <citation type="submission" date="2023-10" db="EMBL/GenBank/DDBJ databases">
        <title>Genome assembly of Pristionchus species.</title>
        <authorList>
            <person name="Yoshida K."/>
            <person name="Sommer R.J."/>
        </authorList>
    </citation>
    <scope>NUCLEOTIDE SEQUENCE</scope>
    <source>
        <strain evidence="1">RS5133</strain>
    </source>
</reference>